<dbReference type="AlphaFoldDB" id="L8GJB7"/>
<dbReference type="Proteomes" id="UP000011083">
    <property type="component" value="Unassembled WGS sequence"/>
</dbReference>
<dbReference type="PANTHER" id="PTHR35760">
    <property type="entry name" value="SI:CH211-22I13.2"/>
    <property type="match status" value="1"/>
</dbReference>
<feature type="non-terminal residue" evidence="2">
    <location>
        <position position="69"/>
    </location>
</feature>
<organism evidence="2 3">
    <name type="scientific">Acanthamoeba castellanii (strain ATCC 30010 / Neff)</name>
    <dbReference type="NCBI Taxonomy" id="1257118"/>
    <lineage>
        <taxon>Eukaryota</taxon>
        <taxon>Amoebozoa</taxon>
        <taxon>Discosea</taxon>
        <taxon>Longamoebia</taxon>
        <taxon>Centramoebida</taxon>
        <taxon>Acanthamoebidae</taxon>
        <taxon>Acanthamoeba</taxon>
    </lineage>
</organism>
<keyword evidence="3" id="KW-1185">Reference proteome</keyword>
<protein>
    <submittedName>
        <fullName evidence="2">Uncharacterized protein</fullName>
    </submittedName>
</protein>
<dbReference type="GeneID" id="14913425"/>
<feature type="region of interest" description="Disordered" evidence="1">
    <location>
        <begin position="1"/>
        <end position="55"/>
    </location>
</feature>
<dbReference type="PANTHER" id="PTHR35760:SF1">
    <property type="entry name" value="SI:CH211-22I13.2"/>
    <property type="match status" value="1"/>
</dbReference>
<dbReference type="VEuPathDB" id="AmoebaDB:ACA1_096040"/>
<dbReference type="RefSeq" id="XP_004334957.1">
    <property type="nucleotide sequence ID" value="XM_004334909.1"/>
</dbReference>
<evidence type="ECO:0000313" key="2">
    <source>
        <dbReference type="EMBL" id="ELR12944.1"/>
    </source>
</evidence>
<dbReference type="EMBL" id="KB008103">
    <property type="protein sequence ID" value="ELR12944.1"/>
    <property type="molecule type" value="Genomic_DNA"/>
</dbReference>
<sequence>KRKKAKGPAQLSKYFNKDSDASDSSDSGKGPRSAISGKRIKLKLNRNKEEKEMDKKRKEVLEFYNQMYT</sequence>
<name>L8GJB7_ACACF</name>
<evidence type="ECO:0000313" key="3">
    <source>
        <dbReference type="Proteomes" id="UP000011083"/>
    </source>
</evidence>
<dbReference type="KEGG" id="acan:ACA1_096040"/>
<reference evidence="2 3" key="1">
    <citation type="journal article" date="2013" name="Genome Biol.">
        <title>Genome of Acanthamoeba castellanii highlights extensive lateral gene transfer and early evolution of tyrosine kinase signaling.</title>
        <authorList>
            <person name="Clarke M."/>
            <person name="Lohan A.J."/>
            <person name="Liu B."/>
            <person name="Lagkouvardos I."/>
            <person name="Roy S."/>
            <person name="Zafar N."/>
            <person name="Bertelli C."/>
            <person name="Schilde C."/>
            <person name="Kianianmomeni A."/>
            <person name="Burglin T.R."/>
            <person name="Frech C."/>
            <person name="Turcotte B."/>
            <person name="Kopec K.O."/>
            <person name="Synnott J.M."/>
            <person name="Choo C."/>
            <person name="Paponov I."/>
            <person name="Finkler A."/>
            <person name="Soon Heng Tan C."/>
            <person name="Hutchins A.P."/>
            <person name="Weinmeier T."/>
            <person name="Rattei T."/>
            <person name="Chu J.S."/>
            <person name="Gimenez G."/>
            <person name="Irimia M."/>
            <person name="Rigden D.J."/>
            <person name="Fitzpatrick D.A."/>
            <person name="Lorenzo-Morales J."/>
            <person name="Bateman A."/>
            <person name="Chiu C.H."/>
            <person name="Tang P."/>
            <person name="Hegemann P."/>
            <person name="Fromm H."/>
            <person name="Raoult D."/>
            <person name="Greub G."/>
            <person name="Miranda-Saavedra D."/>
            <person name="Chen N."/>
            <person name="Nash P."/>
            <person name="Ginger M.L."/>
            <person name="Horn M."/>
            <person name="Schaap P."/>
            <person name="Caler L."/>
            <person name="Loftus B."/>
        </authorList>
    </citation>
    <scope>NUCLEOTIDE SEQUENCE [LARGE SCALE GENOMIC DNA]</scope>
    <source>
        <strain evidence="2 3">Neff</strain>
    </source>
</reference>
<feature type="compositionally biased region" description="Basic and acidic residues" evidence="1">
    <location>
        <begin position="46"/>
        <end position="55"/>
    </location>
</feature>
<proteinExistence type="predicted"/>
<accession>L8GJB7</accession>
<evidence type="ECO:0000256" key="1">
    <source>
        <dbReference type="SAM" id="MobiDB-lite"/>
    </source>
</evidence>
<gene>
    <name evidence="2" type="ORF">ACA1_096040</name>
</gene>